<name>A0ABW6PGB0_9NOCA</name>
<evidence type="ECO:0000313" key="3">
    <source>
        <dbReference type="Proteomes" id="UP001601444"/>
    </source>
</evidence>
<organism evidence="2 3">
    <name type="scientific">Nocardia thailandica</name>
    <dbReference type="NCBI Taxonomy" id="257275"/>
    <lineage>
        <taxon>Bacteria</taxon>
        <taxon>Bacillati</taxon>
        <taxon>Actinomycetota</taxon>
        <taxon>Actinomycetes</taxon>
        <taxon>Mycobacteriales</taxon>
        <taxon>Nocardiaceae</taxon>
        <taxon>Nocardia</taxon>
    </lineage>
</organism>
<evidence type="ECO:0000256" key="1">
    <source>
        <dbReference type="SAM" id="MobiDB-lite"/>
    </source>
</evidence>
<sequence>MNEIDYVFGTGDGTVTTWSGIADLSLADPAVPDAIWLDFDGAGPPDDALWDSDRDGVADVAALDTDGDGVLDHFYTDPDGLGTWSHRVTGAPADASAEPLPWTVRGPDGALSAPQADPAPATSSPGVSAPGPVSCLTTEVPLVPVDPRTAAPPLPTETGAPPPAPTSAPDRPPA</sequence>
<comment type="caution">
    <text evidence="2">The sequence shown here is derived from an EMBL/GenBank/DDBJ whole genome shotgun (WGS) entry which is preliminary data.</text>
</comment>
<evidence type="ECO:0000313" key="2">
    <source>
        <dbReference type="EMBL" id="MFF0541422.1"/>
    </source>
</evidence>
<reference evidence="2 3" key="1">
    <citation type="submission" date="2024-10" db="EMBL/GenBank/DDBJ databases">
        <title>The Natural Products Discovery Center: Release of the First 8490 Sequenced Strains for Exploring Actinobacteria Biosynthetic Diversity.</title>
        <authorList>
            <person name="Kalkreuter E."/>
            <person name="Kautsar S.A."/>
            <person name="Yang D."/>
            <person name="Bader C.D."/>
            <person name="Teijaro C.N."/>
            <person name="Fluegel L."/>
            <person name="Davis C.M."/>
            <person name="Simpson J.R."/>
            <person name="Lauterbach L."/>
            <person name="Steele A.D."/>
            <person name="Gui C."/>
            <person name="Meng S."/>
            <person name="Li G."/>
            <person name="Viehrig K."/>
            <person name="Ye F."/>
            <person name="Su P."/>
            <person name="Kiefer A.F."/>
            <person name="Nichols A."/>
            <person name="Cepeda A.J."/>
            <person name="Yan W."/>
            <person name="Fan B."/>
            <person name="Jiang Y."/>
            <person name="Adhikari A."/>
            <person name="Zheng C.-J."/>
            <person name="Schuster L."/>
            <person name="Cowan T.M."/>
            <person name="Smanski M.J."/>
            <person name="Chevrette M.G."/>
            <person name="De Carvalho L.P.S."/>
            <person name="Shen B."/>
        </authorList>
    </citation>
    <scope>NUCLEOTIDE SEQUENCE [LARGE SCALE GENOMIC DNA]</scope>
    <source>
        <strain evidence="2 3">NPDC004045</strain>
    </source>
</reference>
<feature type="region of interest" description="Disordered" evidence="1">
    <location>
        <begin position="86"/>
        <end position="174"/>
    </location>
</feature>
<accession>A0ABW6PGB0</accession>
<dbReference type="RefSeq" id="WP_387698680.1">
    <property type="nucleotide sequence ID" value="NZ_JBIAMX010000001.1"/>
</dbReference>
<dbReference type="EMBL" id="JBIAMX010000001">
    <property type="protein sequence ID" value="MFF0541422.1"/>
    <property type="molecule type" value="Genomic_DNA"/>
</dbReference>
<keyword evidence="3" id="KW-1185">Reference proteome</keyword>
<proteinExistence type="predicted"/>
<dbReference type="Proteomes" id="UP001601444">
    <property type="component" value="Unassembled WGS sequence"/>
</dbReference>
<protein>
    <recommendedName>
        <fullName evidence="4">Pullulanase</fullName>
    </recommendedName>
</protein>
<feature type="compositionally biased region" description="Low complexity" evidence="1">
    <location>
        <begin position="118"/>
        <end position="134"/>
    </location>
</feature>
<dbReference type="SUPFAM" id="SSF103647">
    <property type="entry name" value="TSP type-3 repeat"/>
    <property type="match status" value="1"/>
</dbReference>
<evidence type="ECO:0008006" key="4">
    <source>
        <dbReference type="Google" id="ProtNLM"/>
    </source>
</evidence>
<dbReference type="InterPro" id="IPR028974">
    <property type="entry name" value="TSP_type-3_rpt"/>
</dbReference>
<feature type="compositionally biased region" description="Pro residues" evidence="1">
    <location>
        <begin position="150"/>
        <end position="174"/>
    </location>
</feature>
<gene>
    <name evidence="2" type="ORF">ACFYTF_01120</name>
</gene>